<feature type="non-terminal residue" evidence="8">
    <location>
        <position position="1"/>
    </location>
</feature>
<dbReference type="Pfam" id="PF00005">
    <property type="entry name" value="ABC_tran"/>
    <property type="match status" value="1"/>
</dbReference>
<evidence type="ECO:0000256" key="3">
    <source>
        <dbReference type="ARBA" id="ARBA00022692"/>
    </source>
</evidence>
<evidence type="ECO:0000256" key="1">
    <source>
        <dbReference type="ARBA" id="ARBA00004141"/>
    </source>
</evidence>
<keyword evidence="9" id="KW-1185">Reference proteome</keyword>
<dbReference type="Gene3D" id="3.40.50.300">
    <property type="entry name" value="P-loop containing nucleotide triphosphate hydrolases"/>
    <property type="match status" value="1"/>
</dbReference>
<feature type="domain" description="ABC transporter" evidence="7">
    <location>
        <begin position="1"/>
        <end position="213"/>
    </location>
</feature>
<dbReference type="GO" id="GO:0140359">
    <property type="term" value="F:ABC-type transporter activity"/>
    <property type="evidence" value="ECO:0007669"/>
    <property type="project" value="InterPro"/>
</dbReference>
<dbReference type="InterPro" id="IPR003439">
    <property type="entry name" value="ABC_transporter-like_ATP-bd"/>
</dbReference>
<dbReference type="EMBL" id="AGSI01000022">
    <property type="protein sequence ID" value="EIE18756.1"/>
    <property type="molecule type" value="Genomic_DNA"/>
</dbReference>
<evidence type="ECO:0000313" key="9">
    <source>
        <dbReference type="Proteomes" id="UP000007264"/>
    </source>
</evidence>
<feature type="transmembrane region" description="Helical" evidence="6">
    <location>
        <begin position="410"/>
        <end position="430"/>
    </location>
</feature>
<dbReference type="Pfam" id="PF01061">
    <property type="entry name" value="ABC2_membrane"/>
    <property type="match status" value="1"/>
</dbReference>
<gene>
    <name evidence="8" type="ORF">COCSUDRAFT_20365</name>
</gene>
<protein>
    <submittedName>
        <fullName evidence="8">ABC family transporter: multidrug</fullName>
    </submittedName>
</protein>
<dbReference type="eggNOG" id="KOG0065">
    <property type="taxonomic scope" value="Eukaryota"/>
</dbReference>
<accession>I0YK37</accession>
<dbReference type="PANTHER" id="PTHR48041">
    <property type="entry name" value="ABC TRANSPORTER G FAMILY MEMBER 28"/>
    <property type="match status" value="1"/>
</dbReference>
<name>I0YK37_COCSC</name>
<sequence>VFAQMGPSGSGKTTLLDVLAGRKTVGQIHGDILFAGHKPSQAFLRRYTGYVEQFDTLLDNLTVDEMLMYTAELKCALSEKLAAKRAKVDSIIDQLALGGCRGVRIGNGLNRGISGGQCKRVNIGIALVTNPRVLFLDEPTSGLDSFTANEVMVVIKALLKTGMTICATIHSPTPSCFKLFDCMMILLRGKVVYAGPNVQSEPFLQNLNTVYQQQYLQLHFFVPPFLRSSLRCCAGVTADSEGAENAPRDCHAVLLGRQNHPQGAGPPPAGSRLSVAKSACLLRLYRMGRDFRDPAYLGPRVMDKLAVALLLMSLYWHIGKRNFGPNAVNIGAALFMWTILPGFAAAAYTPTLVQERPLFYRERSDGLYKSVTYLVAKLLEEVIVALVQSLIMSCIVFFPLALAGSWSLFWYTYFQTTVIGILLAYIIAALSPNMDVANGALPAYVVILLFFVGLLIRPQDQPSYWHWFQYIDFLHYAWVAQMVNQFENTQIFIFLNLEVLTCQFQFARTALCHLKECCQFQCDDCLHAKHFTEIGNVLALGRWHAFRNASLQ</sequence>
<dbReference type="InterPro" id="IPR027417">
    <property type="entry name" value="P-loop_NTPase"/>
</dbReference>
<comment type="caution">
    <text evidence="8">The sequence shown here is derived from an EMBL/GenBank/DDBJ whole genome shotgun (WGS) entry which is preliminary data.</text>
</comment>
<dbReference type="SUPFAM" id="SSF52540">
    <property type="entry name" value="P-loop containing nucleoside triphosphate hydrolases"/>
    <property type="match status" value="1"/>
</dbReference>
<dbReference type="PROSITE" id="PS00211">
    <property type="entry name" value="ABC_TRANSPORTER_1"/>
    <property type="match status" value="1"/>
</dbReference>
<dbReference type="InterPro" id="IPR013525">
    <property type="entry name" value="ABC2_TM"/>
</dbReference>
<dbReference type="InterPro" id="IPR050352">
    <property type="entry name" value="ABCG_transporters"/>
</dbReference>
<keyword evidence="3 6" id="KW-0812">Transmembrane</keyword>
<dbReference type="OrthoDB" id="66620at2759"/>
<dbReference type="GeneID" id="17036685"/>
<dbReference type="AlphaFoldDB" id="I0YK37"/>
<proteinExistence type="predicted"/>
<evidence type="ECO:0000256" key="2">
    <source>
        <dbReference type="ARBA" id="ARBA00022448"/>
    </source>
</evidence>
<dbReference type="Proteomes" id="UP000007264">
    <property type="component" value="Unassembled WGS sequence"/>
</dbReference>
<feature type="transmembrane region" description="Helical" evidence="6">
    <location>
        <begin position="382"/>
        <end position="403"/>
    </location>
</feature>
<reference evidence="8 9" key="1">
    <citation type="journal article" date="2012" name="Genome Biol.">
        <title>The genome of the polar eukaryotic microalga coccomyxa subellipsoidea reveals traits of cold adaptation.</title>
        <authorList>
            <person name="Blanc G."/>
            <person name="Agarkova I."/>
            <person name="Grimwood J."/>
            <person name="Kuo A."/>
            <person name="Brueggeman A."/>
            <person name="Dunigan D."/>
            <person name="Gurnon J."/>
            <person name="Ladunga I."/>
            <person name="Lindquist E."/>
            <person name="Lucas S."/>
            <person name="Pangilinan J."/>
            <person name="Proschold T."/>
            <person name="Salamov A."/>
            <person name="Schmutz J."/>
            <person name="Weeks D."/>
            <person name="Yamada T."/>
            <person name="Claverie J.M."/>
            <person name="Grigoriev I."/>
            <person name="Van Etten J."/>
            <person name="Lomsadze A."/>
            <person name="Borodovsky M."/>
        </authorList>
    </citation>
    <scope>NUCLEOTIDE SEQUENCE [LARGE SCALE GENOMIC DNA]</scope>
    <source>
        <strain evidence="8 9">C-169</strain>
    </source>
</reference>
<organism evidence="8 9">
    <name type="scientific">Coccomyxa subellipsoidea (strain C-169)</name>
    <name type="common">Green microalga</name>
    <dbReference type="NCBI Taxonomy" id="574566"/>
    <lineage>
        <taxon>Eukaryota</taxon>
        <taxon>Viridiplantae</taxon>
        <taxon>Chlorophyta</taxon>
        <taxon>core chlorophytes</taxon>
        <taxon>Trebouxiophyceae</taxon>
        <taxon>Trebouxiophyceae incertae sedis</taxon>
        <taxon>Coccomyxaceae</taxon>
        <taxon>Coccomyxa</taxon>
        <taxon>Coccomyxa subellipsoidea</taxon>
    </lineage>
</organism>
<keyword evidence="5 6" id="KW-0472">Membrane</keyword>
<comment type="subcellular location">
    <subcellularLocation>
        <location evidence="1">Membrane</location>
        <topology evidence="1">Multi-pass membrane protein</topology>
    </subcellularLocation>
</comment>
<dbReference type="PROSITE" id="PS50893">
    <property type="entry name" value="ABC_TRANSPORTER_2"/>
    <property type="match status" value="1"/>
</dbReference>
<evidence type="ECO:0000256" key="5">
    <source>
        <dbReference type="ARBA" id="ARBA00023136"/>
    </source>
</evidence>
<evidence type="ECO:0000259" key="7">
    <source>
        <dbReference type="PROSITE" id="PS50893"/>
    </source>
</evidence>
<dbReference type="GO" id="GO:0016887">
    <property type="term" value="F:ATP hydrolysis activity"/>
    <property type="evidence" value="ECO:0007669"/>
    <property type="project" value="InterPro"/>
</dbReference>
<dbReference type="GO" id="GO:0005524">
    <property type="term" value="F:ATP binding"/>
    <property type="evidence" value="ECO:0007669"/>
    <property type="project" value="InterPro"/>
</dbReference>
<feature type="transmembrane region" description="Helical" evidence="6">
    <location>
        <begin position="330"/>
        <end position="349"/>
    </location>
</feature>
<keyword evidence="2" id="KW-0813">Transport</keyword>
<feature type="transmembrane region" description="Helical" evidence="6">
    <location>
        <begin position="301"/>
        <end position="318"/>
    </location>
</feature>
<dbReference type="InterPro" id="IPR017871">
    <property type="entry name" value="ABC_transporter-like_CS"/>
</dbReference>
<dbReference type="PANTHER" id="PTHR48041:SF91">
    <property type="entry name" value="ABC TRANSPORTER G FAMILY MEMBER 28"/>
    <property type="match status" value="1"/>
</dbReference>
<feature type="transmembrane region" description="Helical" evidence="6">
    <location>
        <begin position="436"/>
        <end position="456"/>
    </location>
</feature>
<evidence type="ECO:0000256" key="6">
    <source>
        <dbReference type="SAM" id="Phobius"/>
    </source>
</evidence>
<evidence type="ECO:0000256" key="4">
    <source>
        <dbReference type="ARBA" id="ARBA00022989"/>
    </source>
</evidence>
<evidence type="ECO:0000313" key="8">
    <source>
        <dbReference type="EMBL" id="EIE18756.1"/>
    </source>
</evidence>
<dbReference type="RefSeq" id="XP_005643300.1">
    <property type="nucleotide sequence ID" value="XM_005643243.1"/>
</dbReference>
<dbReference type="KEGG" id="csl:COCSUDRAFT_20365"/>
<keyword evidence="4 6" id="KW-1133">Transmembrane helix</keyword>
<dbReference type="GO" id="GO:0016020">
    <property type="term" value="C:membrane"/>
    <property type="evidence" value="ECO:0007669"/>
    <property type="project" value="UniProtKB-SubCell"/>
</dbReference>